<dbReference type="STRING" id="1122124.GCA_000423165_01490"/>
<proteinExistence type="predicted"/>
<dbReference type="GO" id="GO:0008168">
    <property type="term" value="F:methyltransferase activity"/>
    <property type="evidence" value="ECO:0007669"/>
    <property type="project" value="UniProtKB-KW"/>
</dbReference>
<name>A0A432Z3T5_9GAMM</name>
<keyword evidence="3" id="KW-1185">Reference proteome</keyword>
<keyword evidence="1" id="KW-0732">Signal</keyword>
<protein>
    <submittedName>
        <fullName evidence="2">5-methyltetrahydrofolate--homocysteine methyltransferase</fullName>
    </submittedName>
</protein>
<evidence type="ECO:0000313" key="3">
    <source>
        <dbReference type="Proteomes" id="UP000287022"/>
    </source>
</evidence>
<keyword evidence="2" id="KW-0808">Transferase</keyword>
<sequence length="455" mass="48054">MQKKFPLQLLAAVVGAALLAGCGDAETTIVEQDPIDVPDDGHDHGDDDHATGAGRLAVLSAGGDQALVFDLHDDSLLDSFSLSYPASAIAASPGLRYAVLVSRNDDHVGFLDGGVWQEDHGDHLHPYAQAPALSDYSRTATRPTHTDVGDDQLAIFYDGNAELGLPASVEVITDHDIANETAHPAAIHYSMAMHGVAKPRGEYVLATVRRADAESTSNAKVLPDQVGVYHLHGDDYELDVVLDEVCPDLHGAAQNHDNVVFGCRDGVLVATETATGYSASKISNIAALNGARIGTIFGNEESASFIGVANGDEQVHLVSIAPHENAMSAFDWQPAAGRTPVAYSFANDGSQFLVLDDHAVLTVLSAHAHGDHVHWEEAGTLQLNDGDLGAMPEGGKFALTVAQDGHYAYVADPIAQHVLKIDLETVAVVGDIELETVPAGITWLGIAEDHDDHAH</sequence>
<accession>A0A432Z3T5</accession>
<reference evidence="3" key="1">
    <citation type="journal article" date="2018" name="Front. Microbiol.">
        <title>Genome-Based Analysis Reveals the Taxonomy and Diversity of the Family Idiomarinaceae.</title>
        <authorList>
            <person name="Liu Y."/>
            <person name="Lai Q."/>
            <person name="Shao Z."/>
        </authorList>
    </citation>
    <scope>NUCLEOTIDE SEQUENCE [LARGE SCALE GENOMIC DNA]</scope>
    <source>
        <strain evidence="3">c121</strain>
    </source>
</reference>
<dbReference type="EMBL" id="PIQE01000002">
    <property type="protein sequence ID" value="RUO72540.1"/>
    <property type="molecule type" value="Genomic_DNA"/>
</dbReference>
<dbReference type="Proteomes" id="UP000287022">
    <property type="component" value="Unassembled WGS sequence"/>
</dbReference>
<keyword evidence="2" id="KW-0489">Methyltransferase</keyword>
<feature type="signal peptide" evidence="1">
    <location>
        <begin position="1"/>
        <end position="25"/>
    </location>
</feature>
<dbReference type="SUPFAM" id="SSF51004">
    <property type="entry name" value="C-terminal (heme d1) domain of cytochrome cd1-nitrite reductase"/>
    <property type="match status" value="1"/>
</dbReference>
<dbReference type="PROSITE" id="PS51257">
    <property type="entry name" value="PROKAR_LIPOPROTEIN"/>
    <property type="match status" value="1"/>
</dbReference>
<evidence type="ECO:0000313" key="2">
    <source>
        <dbReference type="EMBL" id="RUO72540.1"/>
    </source>
</evidence>
<feature type="chain" id="PRO_5019039010" evidence="1">
    <location>
        <begin position="26"/>
        <end position="455"/>
    </location>
</feature>
<dbReference type="InterPro" id="IPR011048">
    <property type="entry name" value="Haem_d1_sf"/>
</dbReference>
<dbReference type="AlphaFoldDB" id="A0A432Z3T5"/>
<evidence type="ECO:0000256" key="1">
    <source>
        <dbReference type="SAM" id="SignalP"/>
    </source>
</evidence>
<gene>
    <name evidence="2" type="ORF">CWI80_08290</name>
</gene>
<organism evidence="2 3">
    <name type="scientific">Pseudidiomarina sediminum</name>
    <dbReference type="NCBI Taxonomy" id="431675"/>
    <lineage>
        <taxon>Bacteria</taxon>
        <taxon>Pseudomonadati</taxon>
        <taxon>Pseudomonadota</taxon>
        <taxon>Gammaproteobacteria</taxon>
        <taxon>Alteromonadales</taxon>
        <taxon>Idiomarinaceae</taxon>
        <taxon>Pseudidiomarina</taxon>
    </lineage>
</organism>
<comment type="caution">
    <text evidence="2">The sequence shown here is derived from an EMBL/GenBank/DDBJ whole genome shotgun (WGS) entry which is preliminary data.</text>
</comment>
<dbReference type="GO" id="GO:0032259">
    <property type="term" value="P:methylation"/>
    <property type="evidence" value="ECO:0007669"/>
    <property type="project" value="UniProtKB-KW"/>
</dbReference>
<dbReference type="RefSeq" id="WP_026860278.1">
    <property type="nucleotide sequence ID" value="NZ_PIQE01000002.1"/>
</dbReference>